<reference evidence="1" key="1">
    <citation type="journal article" date="2023" name="Insect Mol. Biol.">
        <title>Genome sequencing provides insights into the evolution of gene families encoding plant cell wall-degrading enzymes in longhorned beetles.</title>
        <authorList>
            <person name="Shin N.R."/>
            <person name="Okamura Y."/>
            <person name="Kirsch R."/>
            <person name="Pauchet Y."/>
        </authorList>
    </citation>
    <scope>NUCLEOTIDE SEQUENCE</scope>
    <source>
        <strain evidence="1">MMC_N1</strain>
    </source>
</reference>
<dbReference type="Proteomes" id="UP001162164">
    <property type="component" value="Unassembled WGS sequence"/>
</dbReference>
<evidence type="ECO:0000313" key="1">
    <source>
        <dbReference type="EMBL" id="KAJ8947907.1"/>
    </source>
</evidence>
<proteinExistence type="predicted"/>
<comment type="caution">
    <text evidence="1">The sequence shown here is derived from an EMBL/GenBank/DDBJ whole genome shotgun (WGS) entry which is preliminary data.</text>
</comment>
<protein>
    <submittedName>
        <fullName evidence="1">Uncharacterized protein</fullName>
    </submittedName>
</protein>
<gene>
    <name evidence="1" type="ORF">NQ317_005945</name>
</gene>
<dbReference type="EMBL" id="JAPWTJ010004144">
    <property type="protein sequence ID" value="KAJ8947907.1"/>
    <property type="molecule type" value="Genomic_DNA"/>
</dbReference>
<organism evidence="1 2">
    <name type="scientific">Molorchus minor</name>
    <dbReference type="NCBI Taxonomy" id="1323400"/>
    <lineage>
        <taxon>Eukaryota</taxon>
        <taxon>Metazoa</taxon>
        <taxon>Ecdysozoa</taxon>
        <taxon>Arthropoda</taxon>
        <taxon>Hexapoda</taxon>
        <taxon>Insecta</taxon>
        <taxon>Pterygota</taxon>
        <taxon>Neoptera</taxon>
        <taxon>Endopterygota</taxon>
        <taxon>Coleoptera</taxon>
        <taxon>Polyphaga</taxon>
        <taxon>Cucujiformia</taxon>
        <taxon>Chrysomeloidea</taxon>
        <taxon>Cerambycidae</taxon>
        <taxon>Lamiinae</taxon>
        <taxon>Monochamini</taxon>
        <taxon>Molorchus</taxon>
    </lineage>
</organism>
<sequence length="128" mass="14380">MSAVKIIKPVTPTKVIWSSGACFCIFEVEYRIIIRACSLLSEHQPGIMPDLTQGFPMVEDGPFGTRHSSTDQALGCTSIDLRHHKKRCCPQKGDRSLQANSRRLYNYIHSRASQTLKSHVAANMYQDV</sequence>
<keyword evidence="2" id="KW-1185">Reference proteome</keyword>
<evidence type="ECO:0000313" key="2">
    <source>
        <dbReference type="Proteomes" id="UP001162164"/>
    </source>
</evidence>
<name>A0ABQ9IQ93_9CUCU</name>
<feature type="non-terminal residue" evidence="1">
    <location>
        <position position="128"/>
    </location>
</feature>
<accession>A0ABQ9IQ93</accession>